<feature type="compositionally biased region" description="Low complexity" evidence="1">
    <location>
        <begin position="915"/>
        <end position="937"/>
    </location>
</feature>
<dbReference type="eggNOG" id="KOG1134">
    <property type="taxonomic scope" value="Eukaryota"/>
</dbReference>
<feature type="region of interest" description="Disordered" evidence="1">
    <location>
        <begin position="778"/>
        <end position="825"/>
    </location>
</feature>
<organism evidence="4 5">
    <name type="scientific">Allomyces macrogynus (strain ATCC 38327)</name>
    <name type="common">Allomyces javanicus var. macrogynus</name>
    <dbReference type="NCBI Taxonomy" id="578462"/>
    <lineage>
        <taxon>Eukaryota</taxon>
        <taxon>Fungi</taxon>
        <taxon>Fungi incertae sedis</taxon>
        <taxon>Blastocladiomycota</taxon>
        <taxon>Blastocladiomycetes</taxon>
        <taxon>Blastocladiales</taxon>
        <taxon>Blastocladiaceae</taxon>
        <taxon>Allomyces</taxon>
    </lineage>
</organism>
<sequence length="1109" mass="119041">MASSAPSPLPFDEDVIAGNVAGLAIRLGISSLVGVAGVLLFQTLRRRTSRLVQPNAVLGASAASQHRLALCFPEKPLPDALPRIPIGGWRDWLSAMDDISDAQVRASAGMDAQLLVLAFQTVLGVLRWVALAAVLMLAVTVTGCKMTGHGTAQCMNVFPVRSVPLEMVLNESPLAAWGTVALMTAAAAYALHRFHRFWHHYVRLRQAYFRSADACTAHDARCLLVTHLPPTLVHDTYALTSVLRAAHVHHFTAADLARTVPTLTDTLARRAAALDQLERAVLDPDAPSMQVQLLCEQIAAWDQDIAAERQYATGAAGGARALHAAWIEFADPEDMHEAHAALGGGMHDPLQVHRAPKPEDVLWDALDRDPKRVRRDTVRSVALGVAGYLVWLAPCFLASAVAHPDALARQWSWWGGVVKDAPLFAAVVVAGMPTLWIAAFVALVVTKWAETVAKWRSAHAKTVRARYYFTALATFALVGFVGAFTIMTGVWSSMSGSPLGNVHLAPLKGDDADAAWFKWLRDQTRDGAAWVLQAFVVNGAYYTYLAITVAGLLPLVDLARVGPVIRLMVGNNGRRTPRAALDILRPGWFPWPTRAALLVFWFFVSAAYAWSHPLVAVVAVALITILDSTTKWQVLYVLPKSIDSHGEYVPALYGYLLVCTILAQLLCAMYLQVVAHVRGPAAVMMFSALVSAIGAHISYSKYLSAAKYFREGFGPWDPNALRRLAQARRRSEAANDLDRIWWTEGVTAPLPCPYVEDPHAEAVLAGYFEELAPVVSAEHQRTAARRRTRGSRDLEDGFGMEGPPAPPTSPVPPEDQQTHQGGKGAWHEKVPLAAAASLPVPTTKAVVAAAEPTEYDTLAGDPDLPQYDLGAPPPEIDTPLMHPTESVAPDGTVVIELGAAALSLPRNSHRGSTVSAASSNDYYSSASASSSTASSLARHPPNARRSVAPRRSSTLDRASTASVTVRPPVLERTVSAPVLDRTPTARPASTPPAPASPRTTQLDDADMADLAQWSMPPTRATPSPVPTRTPTSRRASATPSSSSSSSGGTSPSSPLARRPTTTRGGHARRSMPPIGETNVEPASPPARTARVSRSPSAVARSGRRPISRR</sequence>
<feature type="region of interest" description="Disordered" evidence="1">
    <location>
        <begin position="906"/>
        <end position="1109"/>
    </location>
</feature>
<reference evidence="4 5" key="1">
    <citation type="submission" date="2009-11" db="EMBL/GenBank/DDBJ databases">
        <title>Annotation of Allomyces macrogynus ATCC 38327.</title>
        <authorList>
            <consortium name="The Broad Institute Genome Sequencing Platform"/>
            <person name="Russ C."/>
            <person name="Cuomo C."/>
            <person name="Burger G."/>
            <person name="Gray M.W."/>
            <person name="Holland P.W.H."/>
            <person name="King N."/>
            <person name="Lang F.B.F."/>
            <person name="Roger A.J."/>
            <person name="Ruiz-Trillo I."/>
            <person name="Young S.K."/>
            <person name="Zeng Q."/>
            <person name="Gargeya S."/>
            <person name="Fitzgerald M."/>
            <person name="Haas B."/>
            <person name="Abouelleil A."/>
            <person name="Alvarado L."/>
            <person name="Arachchi H.M."/>
            <person name="Berlin A."/>
            <person name="Chapman S.B."/>
            <person name="Gearin G."/>
            <person name="Goldberg J."/>
            <person name="Griggs A."/>
            <person name="Gujja S."/>
            <person name="Hansen M."/>
            <person name="Heiman D."/>
            <person name="Howarth C."/>
            <person name="Larimer J."/>
            <person name="Lui A."/>
            <person name="MacDonald P.J.P."/>
            <person name="McCowen C."/>
            <person name="Montmayeur A."/>
            <person name="Murphy C."/>
            <person name="Neiman D."/>
            <person name="Pearson M."/>
            <person name="Priest M."/>
            <person name="Roberts A."/>
            <person name="Saif S."/>
            <person name="Shea T."/>
            <person name="Sisk P."/>
            <person name="Stolte C."/>
            <person name="Sykes S."/>
            <person name="Wortman J."/>
            <person name="Nusbaum C."/>
            <person name="Birren B."/>
        </authorList>
    </citation>
    <scope>NUCLEOTIDE SEQUENCE [LARGE SCALE GENOMIC DNA]</scope>
    <source>
        <strain evidence="4 5">ATCC 38327</strain>
    </source>
</reference>
<dbReference type="Proteomes" id="UP000054350">
    <property type="component" value="Unassembled WGS sequence"/>
</dbReference>
<dbReference type="InterPro" id="IPR003864">
    <property type="entry name" value="CSC1/OSCA1-like_7TM"/>
</dbReference>
<feature type="compositionally biased region" description="Polar residues" evidence="1">
    <location>
        <begin position="951"/>
        <end position="963"/>
    </location>
</feature>
<dbReference type="PANTHER" id="PTHR13018:SF5">
    <property type="entry name" value="RE44586P"/>
    <property type="match status" value="1"/>
</dbReference>
<feature type="transmembrane region" description="Helical" evidence="2">
    <location>
        <begin position="588"/>
        <end position="610"/>
    </location>
</feature>
<feature type="transmembrane region" description="Helical" evidence="2">
    <location>
        <begin position="541"/>
        <end position="567"/>
    </location>
</feature>
<feature type="transmembrane region" description="Helical" evidence="2">
    <location>
        <begin position="679"/>
        <end position="699"/>
    </location>
</feature>
<feature type="compositionally biased region" description="Low complexity" evidence="1">
    <location>
        <begin position="996"/>
        <end position="1054"/>
    </location>
</feature>
<feature type="transmembrane region" description="Helical" evidence="2">
    <location>
        <begin position="381"/>
        <end position="403"/>
    </location>
</feature>
<dbReference type="InterPro" id="IPR045122">
    <property type="entry name" value="Csc1-like"/>
</dbReference>
<keyword evidence="5" id="KW-1185">Reference proteome</keyword>
<dbReference type="PANTHER" id="PTHR13018">
    <property type="entry name" value="PROBABLE MEMBRANE PROTEIN DUF221-RELATED"/>
    <property type="match status" value="1"/>
</dbReference>
<feature type="transmembrane region" description="Helical" evidence="2">
    <location>
        <begin position="114"/>
        <end position="139"/>
    </location>
</feature>
<evidence type="ECO:0000313" key="5">
    <source>
        <dbReference type="Proteomes" id="UP000054350"/>
    </source>
</evidence>
<accession>A0A0L0SRW8</accession>
<feature type="transmembrane region" description="Helical" evidence="2">
    <location>
        <begin position="467"/>
        <end position="491"/>
    </location>
</feature>
<evidence type="ECO:0000313" key="4">
    <source>
        <dbReference type="EMBL" id="KNE65099.1"/>
    </source>
</evidence>
<dbReference type="VEuPathDB" id="FungiDB:AMAG_10759"/>
<dbReference type="Pfam" id="PF02714">
    <property type="entry name" value="RSN1_7TM"/>
    <property type="match status" value="1"/>
</dbReference>
<dbReference type="GO" id="GO:0005227">
    <property type="term" value="F:calcium-activated cation channel activity"/>
    <property type="evidence" value="ECO:0007669"/>
    <property type="project" value="InterPro"/>
</dbReference>
<evidence type="ECO:0000256" key="1">
    <source>
        <dbReference type="SAM" id="MobiDB-lite"/>
    </source>
</evidence>
<feature type="region of interest" description="Disordered" evidence="1">
    <location>
        <begin position="856"/>
        <end position="877"/>
    </location>
</feature>
<feature type="compositionally biased region" description="Low complexity" evidence="1">
    <location>
        <begin position="1085"/>
        <end position="1100"/>
    </location>
</feature>
<dbReference type="OMA" id="HRAPTHE"/>
<keyword evidence="2" id="KW-1133">Transmembrane helix</keyword>
<feature type="transmembrane region" description="Helical" evidence="2">
    <location>
        <begin position="650"/>
        <end position="673"/>
    </location>
</feature>
<keyword evidence="2" id="KW-0812">Transmembrane</keyword>
<feature type="transmembrane region" description="Helical" evidence="2">
    <location>
        <begin position="423"/>
        <end position="446"/>
    </location>
</feature>
<dbReference type="EMBL" id="GG745346">
    <property type="protein sequence ID" value="KNE65099.1"/>
    <property type="molecule type" value="Genomic_DNA"/>
</dbReference>
<name>A0A0L0SRW8_ALLM3</name>
<protein>
    <recommendedName>
        <fullName evidence="3">CSC1/OSCA1-like 7TM region domain-containing protein</fullName>
    </recommendedName>
</protein>
<feature type="transmembrane region" description="Helical" evidence="2">
    <location>
        <begin position="20"/>
        <end position="41"/>
    </location>
</feature>
<proteinExistence type="predicted"/>
<evidence type="ECO:0000256" key="2">
    <source>
        <dbReference type="SAM" id="Phobius"/>
    </source>
</evidence>
<keyword evidence="2" id="KW-0472">Membrane</keyword>
<feature type="compositionally biased region" description="Pro residues" evidence="1">
    <location>
        <begin position="803"/>
        <end position="813"/>
    </location>
</feature>
<reference evidence="5" key="2">
    <citation type="submission" date="2009-11" db="EMBL/GenBank/DDBJ databases">
        <title>The Genome Sequence of Allomyces macrogynus strain ATCC 38327.</title>
        <authorList>
            <consortium name="The Broad Institute Genome Sequencing Platform"/>
            <person name="Russ C."/>
            <person name="Cuomo C."/>
            <person name="Shea T."/>
            <person name="Young S.K."/>
            <person name="Zeng Q."/>
            <person name="Koehrsen M."/>
            <person name="Haas B."/>
            <person name="Borodovsky M."/>
            <person name="Guigo R."/>
            <person name="Alvarado L."/>
            <person name="Berlin A."/>
            <person name="Borenstein D."/>
            <person name="Chen Z."/>
            <person name="Engels R."/>
            <person name="Freedman E."/>
            <person name="Gellesch M."/>
            <person name="Goldberg J."/>
            <person name="Griggs A."/>
            <person name="Gujja S."/>
            <person name="Heiman D."/>
            <person name="Hepburn T."/>
            <person name="Howarth C."/>
            <person name="Jen D."/>
            <person name="Larson L."/>
            <person name="Lewis B."/>
            <person name="Mehta T."/>
            <person name="Park D."/>
            <person name="Pearson M."/>
            <person name="Roberts A."/>
            <person name="Saif S."/>
            <person name="Shenoy N."/>
            <person name="Sisk P."/>
            <person name="Stolte C."/>
            <person name="Sykes S."/>
            <person name="Walk T."/>
            <person name="White J."/>
            <person name="Yandava C."/>
            <person name="Burger G."/>
            <person name="Gray M.W."/>
            <person name="Holland P.W.H."/>
            <person name="King N."/>
            <person name="Lang F.B.F."/>
            <person name="Roger A.J."/>
            <person name="Ruiz-Trillo I."/>
            <person name="Lander E."/>
            <person name="Nusbaum C."/>
        </authorList>
    </citation>
    <scope>NUCLEOTIDE SEQUENCE [LARGE SCALE GENOMIC DNA]</scope>
    <source>
        <strain evidence="5">ATCC 38327</strain>
    </source>
</reference>
<feature type="domain" description="CSC1/OSCA1-like 7TM region" evidence="3">
    <location>
        <begin position="385"/>
        <end position="668"/>
    </location>
</feature>
<dbReference type="AlphaFoldDB" id="A0A0L0SRW8"/>
<dbReference type="OrthoDB" id="5567970at2759"/>
<dbReference type="GO" id="GO:0005886">
    <property type="term" value="C:plasma membrane"/>
    <property type="evidence" value="ECO:0007669"/>
    <property type="project" value="TreeGrafter"/>
</dbReference>
<evidence type="ECO:0000259" key="3">
    <source>
        <dbReference type="Pfam" id="PF02714"/>
    </source>
</evidence>
<feature type="transmembrane region" description="Helical" evidence="2">
    <location>
        <begin position="174"/>
        <end position="191"/>
    </location>
</feature>
<gene>
    <name evidence="4" type="ORF">AMAG_10759</name>
</gene>